<evidence type="ECO:0000256" key="6">
    <source>
        <dbReference type="PROSITE-ProRule" id="PRU00108"/>
    </source>
</evidence>
<accession>A0A553PL24</accession>
<sequence>MSTYPSQFANSLGNQPRSMEYLKSQPTYYMSGIAIGMSSGLTSLANNSVRGGKKQRRERTRLSRQQLNLLETLFQKTRYPDLFMREEAAAKINLNVWFKNRRAKCRHEESQNFAETHMQMSASKAKRVGKGTCIESSLDNSNDESRDGTSPLVEIINSNGAKGELSLQSSTIPPTAPMAAPNSLDSYKEPTSGPSIWNPNDHLAAELRYSRRSNLLMQDKSPNMVAQEPPTVLSSYNGYSPCPYYPGMDMDLSHYGYFNQPNIYQYQNPQYMKESEDASLFRSSSSNPTTSEYDSFSNHPSISQENSSLRRCLIRSSTVAVTNSMDSSQPIPKVSGYILDPYFDPNS</sequence>
<keyword evidence="3 6" id="KW-0238">DNA-binding</keyword>
<evidence type="ECO:0000256" key="8">
    <source>
        <dbReference type="SAM" id="MobiDB-lite"/>
    </source>
</evidence>
<evidence type="ECO:0000256" key="4">
    <source>
        <dbReference type="ARBA" id="ARBA00023155"/>
    </source>
</evidence>
<comment type="subcellular location">
    <subcellularLocation>
        <location evidence="1 6 7">Nucleus</location>
    </subcellularLocation>
</comment>
<dbReference type="EMBL" id="VCGU01000003">
    <property type="protein sequence ID" value="TRY78359.1"/>
    <property type="molecule type" value="Genomic_DNA"/>
</dbReference>
<dbReference type="GO" id="GO:0005634">
    <property type="term" value="C:nucleus"/>
    <property type="evidence" value="ECO:0007669"/>
    <property type="project" value="UniProtKB-SubCell"/>
</dbReference>
<dbReference type="CDD" id="cd00086">
    <property type="entry name" value="homeodomain"/>
    <property type="match status" value="1"/>
</dbReference>
<gene>
    <name evidence="10" type="ORF">TCAL_15400</name>
</gene>
<dbReference type="AlphaFoldDB" id="A0A553PL24"/>
<dbReference type="PANTHER" id="PTHR45793:SF5">
    <property type="entry name" value="HOMEOTIC PROTEIN OCELLILESS"/>
    <property type="match status" value="1"/>
</dbReference>
<dbReference type="InterPro" id="IPR009057">
    <property type="entry name" value="Homeodomain-like_sf"/>
</dbReference>
<dbReference type="SUPFAM" id="SSF46689">
    <property type="entry name" value="Homeodomain-like"/>
    <property type="match status" value="1"/>
</dbReference>
<dbReference type="GO" id="GO:0000978">
    <property type="term" value="F:RNA polymerase II cis-regulatory region sequence-specific DNA binding"/>
    <property type="evidence" value="ECO:0007669"/>
    <property type="project" value="TreeGrafter"/>
</dbReference>
<keyword evidence="5 6" id="KW-0539">Nucleus</keyword>
<feature type="DNA-binding region" description="Homeobox" evidence="6">
    <location>
        <begin position="55"/>
        <end position="109"/>
    </location>
</feature>
<evidence type="ECO:0000256" key="5">
    <source>
        <dbReference type="ARBA" id="ARBA00023242"/>
    </source>
</evidence>
<evidence type="ECO:0000259" key="9">
    <source>
        <dbReference type="PROSITE" id="PS50071"/>
    </source>
</evidence>
<evidence type="ECO:0000256" key="3">
    <source>
        <dbReference type="ARBA" id="ARBA00023125"/>
    </source>
</evidence>
<keyword evidence="4 6" id="KW-0371">Homeobox</keyword>
<dbReference type="PANTHER" id="PTHR45793">
    <property type="entry name" value="HOMEOBOX PROTEIN"/>
    <property type="match status" value="1"/>
</dbReference>
<protein>
    <recommendedName>
        <fullName evidence="9">Homeobox domain-containing protein</fullName>
    </recommendedName>
</protein>
<feature type="domain" description="Homeobox" evidence="9">
    <location>
        <begin position="53"/>
        <end position="108"/>
    </location>
</feature>
<evidence type="ECO:0000256" key="7">
    <source>
        <dbReference type="RuleBase" id="RU000682"/>
    </source>
</evidence>
<dbReference type="Proteomes" id="UP000318571">
    <property type="component" value="Chromosome 11"/>
</dbReference>
<evidence type="ECO:0000313" key="11">
    <source>
        <dbReference type="Proteomes" id="UP000318571"/>
    </source>
</evidence>
<dbReference type="GO" id="GO:0000981">
    <property type="term" value="F:DNA-binding transcription factor activity, RNA polymerase II-specific"/>
    <property type="evidence" value="ECO:0007669"/>
    <property type="project" value="TreeGrafter"/>
</dbReference>
<feature type="compositionally biased region" description="Polar residues" evidence="8">
    <location>
        <begin position="281"/>
        <end position="303"/>
    </location>
</feature>
<dbReference type="Pfam" id="PF00046">
    <property type="entry name" value="Homeodomain"/>
    <property type="match status" value="1"/>
</dbReference>
<organism evidence="10 11">
    <name type="scientific">Tigriopus californicus</name>
    <name type="common">Marine copepod</name>
    <dbReference type="NCBI Taxonomy" id="6832"/>
    <lineage>
        <taxon>Eukaryota</taxon>
        <taxon>Metazoa</taxon>
        <taxon>Ecdysozoa</taxon>
        <taxon>Arthropoda</taxon>
        <taxon>Crustacea</taxon>
        <taxon>Multicrustacea</taxon>
        <taxon>Hexanauplia</taxon>
        <taxon>Copepoda</taxon>
        <taxon>Harpacticoida</taxon>
        <taxon>Harpacticidae</taxon>
        <taxon>Tigriopus</taxon>
    </lineage>
</organism>
<comment type="caution">
    <text evidence="10">The sequence shown here is derived from an EMBL/GenBank/DDBJ whole genome shotgun (WGS) entry which is preliminary data.</text>
</comment>
<reference evidence="10 11" key="1">
    <citation type="journal article" date="2018" name="Nat. Ecol. Evol.">
        <title>Genomic signatures of mitonuclear coevolution across populations of Tigriopus californicus.</title>
        <authorList>
            <person name="Barreto F.S."/>
            <person name="Watson E.T."/>
            <person name="Lima T.G."/>
            <person name="Willett C.S."/>
            <person name="Edmands S."/>
            <person name="Li W."/>
            <person name="Burton R.S."/>
        </authorList>
    </citation>
    <scope>NUCLEOTIDE SEQUENCE [LARGE SCALE GENOMIC DNA]</scope>
    <source>
        <strain evidence="10 11">San Diego</strain>
    </source>
</reference>
<keyword evidence="2" id="KW-0217">Developmental protein</keyword>
<dbReference type="Gene3D" id="1.10.10.60">
    <property type="entry name" value="Homeodomain-like"/>
    <property type="match status" value="1"/>
</dbReference>
<dbReference type="InterPro" id="IPR001356">
    <property type="entry name" value="HD"/>
</dbReference>
<dbReference type="PROSITE" id="PS50071">
    <property type="entry name" value="HOMEOBOX_2"/>
    <property type="match status" value="1"/>
</dbReference>
<proteinExistence type="predicted"/>
<name>A0A553PL24_TIGCA</name>
<evidence type="ECO:0000256" key="1">
    <source>
        <dbReference type="ARBA" id="ARBA00004123"/>
    </source>
</evidence>
<evidence type="ECO:0000313" key="10">
    <source>
        <dbReference type="EMBL" id="TRY78359.1"/>
    </source>
</evidence>
<dbReference type="SMART" id="SM00389">
    <property type="entry name" value="HOX"/>
    <property type="match status" value="1"/>
</dbReference>
<feature type="region of interest" description="Disordered" evidence="8">
    <location>
        <begin position="275"/>
        <end position="303"/>
    </location>
</feature>
<feature type="non-terminal residue" evidence="10">
    <location>
        <position position="347"/>
    </location>
</feature>
<evidence type="ECO:0000256" key="2">
    <source>
        <dbReference type="ARBA" id="ARBA00022473"/>
    </source>
</evidence>
<keyword evidence="11" id="KW-1185">Reference proteome</keyword>